<evidence type="ECO:0000256" key="2">
    <source>
        <dbReference type="SAM" id="SignalP"/>
    </source>
</evidence>
<feature type="chain" id="PRO_5018235743" description="Expansin-like EG45 domain-containing protein" evidence="2">
    <location>
        <begin position="19"/>
        <end position="385"/>
    </location>
</feature>
<accession>A0A3P3YNQ0</accession>
<keyword evidence="2" id="KW-0732">Signal</keyword>
<evidence type="ECO:0000313" key="3">
    <source>
        <dbReference type="EMBL" id="SPR01851.1"/>
    </source>
</evidence>
<name>A0A3P3YNQ0_PLABS</name>
<organism evidence="3 4">
    <name type="scientific">Plasmodiophora brassicae</name>
    <name type="common">Clubroot disease agent</name>
    <dbReference type="NCBI Taxonomy" id="37360"/>
    <lineage>
        <taxon>Eukaryota</taxon>
        <taxon>Sar</taxon>
        <taxon>Rhizaria</taxon>
        <taxon>Endomyxa</taxon>
        <taxon>Phytomyxea</taxon>
        <taxon>Plasmodiophorida</taxon>
        <taxon>Plasmodiophoridae</taxon>
        <taxon>Plasmodiophora</taxon>
    </lineage>
</organism>
<dbReference type="SUPFAM" id="SSF50685">
    <property type="entry name" value="Barwin-like endoglucanases"/>
    <property type="match status" value="1"/>
</dbReference>
<reference evidence="3 4" key="1">
    <citation type="submission" date="2018-03" db="EMBL/GenBank/DDBJ databases">
        <authorList>
            <person name="Fogelqvist J."/>
        </authorList>
    </citation>
    <scope>NUCLEOTIDE SEQUENCE [LARGE SCALE GENOMIC DNA]</scope>
</reference>
<geneLocation type="mitochondrion" evidence="3"/>
<evidence type="ECO:0008006" key="5">
    <source>
        <dbReference type="Google" id="ProtNLM"/>
    </source>
</evidence>
<keyword evidence="3" id="KW-0496">Mitochondrion</keyword>
<dbReference type="Gene3D" id="2.40.40.10">
    <property type="entry name" value="RlpA-like domain"/>
    <property type="match status" value="1"/>
</dbReference>
<dbReference type="EMBL" id="OVEO01000019">
    <property type="protein sequence ID" value="SPR01851.1"/>
    <property type="molecule type" value="Genomic_DNA"/>
</dbReference>
<proteinExistence type="predicted"/>
<feature type="region of interest" description="Disordered" evidence="1">
    <location>
        <begin position="360"/>
        <end position="379"/>
    </location>
</feature>
<feature type="signal peptide" evidence="2">
    <location>
        <begin position="1"/>
        <end position="18"/>
    </location>
</feature>
<dbReference type="InterPro" id="IPR036908">
    <property type="entry name" value="RlpA-like_sf"/>
</dbReference>
<sequence>MQARVVIPMIAALVVASASPTTPFSPLSTFFDIDVSTAASFYSGKNFGPGCAAGGTIPQGFIAVAMNGMTVGMKSQAAVCGMCVAIKGPAPSTPNPADNVGVVGEYYAYVYDVCPECTQTSGIQLGIPGTGTSNVVWRAIPCPAKQQQVTLFFDGATQTRARFQVRGLSAPIIDAKVNGHDLHMDGAFYKHELKNGTNPVYPFTVDVTTALGEQVSITVPAFRHYGELADLITVKRGAPARSTAVRAPDALSAFGTGAITTFAGGQMRTVSTSNQMGRQVLTITTAPSEQQGGAINVGNANQKEGKGTHAPLYADTGDSSGRMSMMTDALDRARVEQYLNSPDFLQMNMNPTMDMQMTAAGGGAHNPQQQQAGGLGIVNGQRMML</sequence>
<dbReference type="Proteomes" id="UP000290189">
    <property type="component" value="Unassembled WGS sequence"/>
</dbReference>
<gene>
    <name evidence="3" type="ORF">PLBR_LOCUS9066</name>
</gene>
<evidence type="ECO:0000256" key="1">
    <source>
        <dbReference type="SAM" id="MobiDB-lite"/>
    </source>
</evidence>
<dbReference type="AlphaFoldDB" id="A0A3P3YNQ0"/>
<evidence type="ECO:0000313" key="4">
    <source>
        <dbReference type="Proteomes" id="UP000290189"/>
    </source>
</evidence>
<protein>
    <recommendedName>
        <fullName evidence="5">Expansin-like EG45 domain-containing protein</fullName>
    </recommendedName>
</protein>
<feature type="region of interest" description="Disordered" evidence="1">
    <location>
        <begin position="299"/>
        <end position="320"/>
    </location>
</feature>